<feature type="transmembrane region" description="Helical" evidence="8">
    <location>
        <begin position="198"/>
        <end position="220"/>
    </location>
</feature>
<feature type="transmembrane region" description="Helical" evidence="8">
    <location>
        <begin position="352"/>
        <end position="370"/>
    </location>
</feature>
<keyword evidence="10" id="KW-1185">Reference proteome</keyword>
<gene>
    <name evidence="9" type="ORF">HZY91_10505</name>
</gene>
<dbReference type="InterPro" id="IPR006042">
    <property type="entry name" value="Xan_ur_permease"/>
</dbReference>
<keyword evidence="5 8" id="KW-0812">Transmembrane</keyword>
<comment type="caution">
    <text evidence="9">The sequence shown here is derived from an EMBL/GenBank/DDBJ whole genome shotgun (WGS) entry which is preliminary data.</text>
</comment>
<evidence type="ECO:0000256" key="3">
    <source>
        <dbReference type="ARBA" id="ARBA00022448"/>
    </source>
</evidence>
<dbReference type="NCBIfam" id="TIGR03173">
    <property type="entry name" value="pbuX"/>
    <property type="match status" value="1"/>
</dbReference>
<dbReference type="EMBL" id="JACBXQ010000007">
    <property type="protein sequence ID" value="MBG9987297.1"/>
    <property type="molecule type" value="Genomic_DNA"/>
</dbReference>
<name>A0ABS0LT93_9LACT</name>
<dbReference type="Pfam" id="PF00860">
    <property type="entry name" value="Xan_ur_permease"/>
    <property type="match status" value="1"/>
</dbReference>
<feature type="transmembrane region" description="Helical" evidence="8">
    <location>
        <begin position="240"/>
        <end position="258"/>
    </location>
</feature>
<feature type="transmembrane region" description="Helical" evidence="8">
    <location>
        <begin position="382"/>
        <end position="398"/>
    </location>
</feature>
<sequence>MTEIDKETLNHTMLYTNDDVPPIGTSLVLAFQHILAAFAGIIAVPLVVSSALGLSVEETSFMVSATIFASGITTVIQSRGLGPIGSRVSGMMGTDFTFVNPSIAVGSKFGVAGIVGATIFGSFTEIILSRFIKPLMKFFPPLITGIVVSLIGITLLPVSIDWTAGGYGAPDYGSMQNLTVAFVIMVFTLLLNHYGKGMLSTASVFIGMVFGYLICIPLGMVDLQSVADADWIALPSFFRYGVTFDLASTLSFVPAYLVSTIGTMGIMMAIGEASNLKLSSERAAAGVLCDGIGSMISGIFGAGPNTAFSQNVGLITLTKVASRHVMVIAGIILALLGVFPKLSALISVMPQPVLGGVGVIMFGLVAAQGIKSLSTIHLGDRELLIISVAFALGIGVTVKPEILAGLPAAIQMILSSGISTGTLAALILNIVLVDKRGDQ</sequence>
<dbReference type="PROSITE" id="PS01116">
    <property type="entry name" value="XANTH_URACIL_PERMASE"/>
    <property type="match status" value="1"/>
</dbReference>
<evidence type="ECO:0000256" key="1">
    <source>
        <dbReference type="ARBA" id="ARBA00004651"/>
    </source>
</evidence>
<dbReference type="NCBIfam" id="NF037981">
    <property type="entry name" value="NCS2_1"/>
    <property type="match status" value="1"/>
</dbReference>
<proteinExistence type="inferred from homology"/>
<reference evidence="9 10" key="1">
    <citation type="submission" date="2020-07" db="EMBL/GenBank/DDBJ databases">
        <title>Facklamia lactis sp. nov., isolated from raw milk.</title>
        <authorList>
            <person name="Doll E.V."/>
            <person name="Huptas C."/>
            <person name="Staib L."/>
            <person name="Wenning M."/>
            <person name="Scherer S."/>
        </authorList>
    </citation>
    <scope>NUCLEOTIDE SEQUENCE [LARGE SCALE GENOMIC DNA]</scope>
    <source>
        <strain evidence="9 10">DSM 111018</strain>
    </source>
</reference>
<organism evidence="9 10">
    <name type="scientific">Facklamia lactis</name>
    <dbReference type="NCBI Taxonomy" id="2749967"/>
    <lineage>
        <taxon>Bacteria</taxon>
        <taxon>Bacillati</taxon>
        <taxon>Bacillota</taxon>
        <taxon>Bacilli</taxon>
        <taxon>Lactobacillales</taxon>
        <taxon>Aerococcaceae</taxon>
        <taxon>Facklamia</taxon>
    </lineage>
</organism>
<dbReference type="PANTHER" id="PTHR42810:SF2">
    <property type="entry name" value="PURINE PERMEASE C1399.01C-RELATED"/>
    <property type="match status" value="1"/>
</dbReference>
<evidence type="ECO:0000256" key="4">
    <source>
        <dbReference type="ARBA" id="ARBA00022475"/>
    </source>
</evidence>
<feature type="transmembrane region" description="Helical" evidence="8">
    <location>
        <begin position="325"/>
        <end position="346"/>
    </location>
</feature>
<evidence type="ECO:0000313" key="9">
    <source>
        <dbReference type="EMBL" id="MBG9987297.1"/>
    </source>
</evidence>
<dbReference type="InterPro" id="IPR017588">
    <property type="entry name" value="UacT-like"/>
</dbReference>
<feature type="transmembrane region" description="Helical" evidence="8">
    <location>
        <begin position="102"/>
        <end position="126"/>
    </location>
</feature>
<evidence type="ECO:0000256" key="6">
    <source>
        <dbReference type="ARBA" id="ARBA00022989"/>
    </source>
</evidence>
<evidence type="ECO:0000256" key="5">
    <source>
        <dbReference type="ARBA" id="ARBA00022692"/>
    </source>
</evidence>
<feature type="transmembrane region" description="Helical" evidence="8">
    <location>
        <begin position="410"/>
        <end position="433"/>
    </location>
</feature>
<accession>A0ABS0LT93</accession>
<evidence type="ECO:0000256" key="7">
    <source>
        <dbReference type="ARBA" id="ARBA00023136"/>
    </source>
</evidence>
<dbReference type="InterPro" id="IPR006043">
    <property type="entry name" value="NCS2"/>
</dbReference>
<evidence type="ECO:0000256" key="8">
    <source>
        <dbReference type="SAM" id="Phobius"/>
    </source>
</evidence>
<feature type="transmembrane region" description="Helical" evidence="8">
    <location>
        <begin position="172"/>
        <end position="191"/>
    </location>
</feature>
<dbReference type="NCBIfam" id="TIGR00801">
    <property type="entry name" value="ncs2"/>
    <property type="match status" value="1"/>
</dbReference>
<evidence type="ECO:0000256" key="2">
    <source>
        <dbReference type="ARBA" id="ARBA00008821"/>
    </source>
</evidence>
<feature type="transmembrane region" description="Helical" evidence="8">
    <location>
        <begin position="60"/>
        <end position="82"/>
    </location>
</feature>
<keyword evidence="3" id="KW-0813">Transport</keyword>
<comment type="subcellular location">
    <subcellularLocation>
        <location evidence="1">Cell membrane</location>
        <topology evidence="1">Multi-pass membrane protein</topology>
    </subcellularLocation>
</comment>
<feature type="transmembrane region" description="Helical" evidence="8">
    <location>
        <begin position="23"/>
        <end position="48"/>
    </location>
</feature>
<dbReference type="RefSeq" id="WP_197116219.1">
    <property type="nucleotide sequence ID" value="NZ_JACBXQ010000007.1"/>
</dbReference>
<keyword evidence="4" id="KW-1003">Cell membrane</keyword>
<dbReference type="Proteomes" id="UP000721415">
    <property type="component" value="Unassembled WGS sequence"/>
</dbReference>
<comment type="similarity">
    <text evidence="2">Belongs to the nucleobase:cation symporter-2 (NCS2) (TC 2.A.40) family.</text>
</comment>
<keyword evidence="6 8" id="KW-1133">Transmembrane helix</keyword>
<keyword evidence="7 8" id="KW-0472">Membrane</keyword>
<dbReference type="PANTHER" id="PTHR42810">
    <property type="entry name" value="PURINE PERMEASE C1399.01C-RELATED"/>
    <property type="match status" value="1"/>
</dbReference>
<evidence type="ECO:0000313" key="10">
    <source>
        <dbReference type="Proteomes" id="UP000721415"/>
    </source>
</evidence>
<protein>
    <submittedName>
        <fullName evidence="9">Purine permease</fullName>
    </submittedName>
</protein>
<feature type="transmembrane region" description="Helical" evidence="8">
    <location>
        <begin position="138"/>
        <end position="160"/>
    </location>
</feature>